<reference evidence="1 2" key="1">
    <citation type="journal article" date="2021" name="Elife">
        <title>Chloroplast acquisition without the gene transfer in kleptoplastic sea slugs, Plakobranchus ocellatus.</title>
        <authorList>
            <person name="Maeda T."/>
            <person name="Takahashi S."/>
            <person name="Yoshida T."/>
            <person name="Shimamura S."/>
            <person name="Takaki Y."/>
            <person name="Nagai Y."/>
            <person name="Toyoda A."/>
            <person name="Suzuki Y."/>
            <person name="Arimoto A."/>
            <person name="Ishii H."/>
            <person name="Satoh N."/>
            <person name="Nishiyama T."/>
            <person name="Hasebe M."/>
            <person name="Maruyama T."/>
            <person name="Minagawa J."/>
            <person name="Obokata J."/>
            <person name="Shigenobu S."/>
        </authorList>
    </citation>
    <scope>NUCLEOTIDE SEQUENCE [LARGE SCALE GENOMIC DNA]</scope>
</reference>
<name>A0AAV4JBL3_9GAST</name>
<comment type="caution">
    <text evidence="1">The sequence shown here is derived from an EMBL/GenBank/DDBJ whole genome shotgun (WGS) entry which is preliminary data.</text>
</comment>
<dbReference type="GO" id="GO:0004519">
    <property type="term" value="F:endonuclease activity"/>
    <property type="evidence" value="ECO:0007669"/>
    <property type="project" value="UniProtKB-KW"/>
</dbReference>
<keyword evidence="2" id="KW-1185">Reference proteome</keyword>
<protein>
    <submittedName>
        <fullName evidence="1">Endonuclease-reverse transcriptase</fullName>
    </submittedName>
</protein>
<keyword evidence="1" id="KW-0378">Hydrolase</keyword>
<proteinExistence type="predicted"/>
<dbReference type="PANTHER" id="PTHR47027">
    <property type="entry name" value="REVERSE TRANSCRIPTASE DOMAIN-CONTAINING PROTEIN"/>
    <property type="match status" value="1"/>
</dbReference>
<accession>A0AAV4JBL3</accession>
<evidence type="ECO:0000313" key="1">
    <source>
        <dbReference type="EMBL" id="GFS20059.1"/>
    </source>
</evidence>
<organism evidence="1 2">
    <name type="scientific">Elysia marginata</name>
    <dbReference type="NCBI Taxonomy" id="1093978"/>
    <lineage>
        <taxon>Eukaryota</taxon>
        <taxon>Metazoa</taxon>
        <taxon>Spiralia</taxon>
        <taxon>Lophotrochozoa</taxon>
        <taxon>Mollusca</taxon>
        <taxon>Gastropoda</taxon>
        <taxon>Heterobranchia</taxon>
        <taxon>Euthyneura</taxon>
        <taxon>Panpulmonata</taxon>
        <taxon>Sacoglossa</taxon>
        <taxon>Placobranchoidea</taxon>
        <taxon>Plakobranchidae</taxon>
        <taxon>Elysia</taxon>
    </lineage>
</organism>
<dbReference type="Proteomes" id="UP000762676">
    <property type="component" value="Unassembled WGS sequence"/>
</dbReference>
<keyword evidence="1" id="KW-0255">Endonuclease</keyword>
<evidence type="ECO:0000313" key="2">
    <source>
        <dbReference type="Proteomes" id="UP000762676"/>
    </source>
</evidence>
<gene>
    <name evidence="1" type="ORF">ElyMa_003305100</name>
</gene>
<keyword evidence="1" id="KW-0540">Nuclease</keyword>
<dbReference type="EMBL" id="BMAT01006788">
    <property type="protein sequence ID" value="GFS20059.1"/>
    <property type="molecule type" value="Genomic_DNA"/>
</dbReference>
<dbReference type="AlphaFoldDB" id="A0AAV4JBL3"/>
<sequence length="253" mass="29902">MRKREGLVVGLATPSCKITNATETVKRETLHYADEAKQARDKHQCIKWTITSMLEDLDYADDLSLIGTKISNRNPRTSARQQAKKGLRACKKNPNIITHTKTRIFRTNVLSILLYGAESWKMTKSLEQRLEVCQIKCLRRFLKIFWPNIISNEDLRGRTGLEPLSTIIRERRLRWLRHVCRRPQKSLIRRSQRWTTQGHIRRRRPKETWRRTVERDLKERGLSFETAPLTEADRPRWRALQLPQALDGLERIE</sequence>
<dbReference type="PANTHER" id="PTHR47027:SF25">
    <property type="entry name" value="REVERSE TRANSCRIPTASE DOMAIN-CONTAINING PROTEIN"/>
    <property type="match status" value="1"/>
</dbReference>